<dbReference type="EMBL" id="LR130759">
    <property type="protein sequence ID" value="VDM91167.1"/>
    <property type="molecule type" value="Genomic_DNA"/>
</dbReference>
<evidence type="ECO:0000256" key="8">
    <source>
        <dbReference type="SAM" id="MobiDB-lite"/>
    </source>
</evidence>
<evidence type="ECO:0000256" key="1">
    <source>
        <dbReference type="ARBA" id="ARBA00001052"/>
    </source>
</evidence>
<evidence type="ECO:0000256" key="5">
    <source>
        <dbReference type="ARBA" id="ARBA00022563"/>
    </source>
</evidence>
<protein>
    <recommendedName>
        <fullName evidence="4">GTP cyclohydrolase 1</fullName>
        <ecNumber evidence="3">3.5.4.16</ecNumber>
    </recommendedName>
    <alternativeName>
        <fullName evidence="7">GTP cyclohydrolase I</fullName>
    </alternativeName>
</protein>
<evidence type="ECO:0000256" key="3">
    <source>
        <dbReference type="ARBA" id="ARBA00012715"/>
    </source>
</evidence>
<dbReference type="Proteomes" id="UP000269998">
    <property type="component" value="Chromosome"/>
</dbReference>
<dbReference type="GO" id="GO:0003934">
    <property type="term" value="F:GTP cyclohydrolase I activity"/>
    <property type="evidence" value="ECO:0007669"/>
    <property type="project" value="UniProtKB-EC"/>
</dbReference>
<keyword evidence="6 10" id="KW-0378">Hydrolase</keyword>
<dbReference type="GO" id="GO:0005525">
    <property type="term" value="F:GTP binding"/>
    <property type="evidence" value="ECO:0007669"/>
    <property type="project" value="TreeGrafter"/>
</dbReference>
<evidence type="ECO:0000256" key="2">
    <source>
        <dbReference type="ARBA" id="ARBA00005080"/>
    </source>
</evidence>
<comment type="catalytic activity">
    <reaction evidence="1">
        <text>GTP + H2O = 7,8-dihydroneopterin 3'-triphosphate + formate + H(+)</text>
        <dbReference type="Rhea" id="RHEA:17473"/>
        <dbReference type="ChEBI" id="CHEBI:15377"/>
        <dbReference type="ChEBI" id="CHEBI:15378"/>
        <dbReference type="ChEBI" id="CHEBI:15740"/>
        <dbReference type="ChEBI" id="CHEBI:37565"/>
        <dbReference type="ChEBI" id="CHEBI:58462"/>
        <dbReference type="EC" id="3.5.4.16"/>
    </reaction>
</comment>
<keyword evidence="5" id="KW-0554">One-carbon metabolism</keyword>
<comment type="pathway">
    <text evidence="2">Cofactor biosynthesis; 7,8-dihydroneopterin triphosphate biosynthesis; 7,8-dihydroneopterin triphosphate from GTP: step 1/1.</text>
</comment>
<dbReference type="PANTHER" id="PTHR11109">
    <property type="entry name" value="GTP CYCLOHYDROLASE I"/>
    <property type="match status" value="1"/>
</dbReference>
<dbReference type="GO" id="GO:0005737">
    <property type="term" value="C:cytoplasm"/>
    <property type="evidence" value="ECO:0007669"/>
    <property type="project" value="TreeGrafter"/>
</dbReference>
<proteinExistence type="predicted"/>
<feature type="region of interest" description="Disordered" evidence="8">
    <location>
        <begin position="7"/>
        <end position="26"/>
    </location>
</feature>
<gene>
    <name evidence="10" type="primary">folE_2</name>
    <name evidence="10" type="ORF">MB901379_04784</name>
</gene>
<evidence type="ECO:0000256" key="4">
    <source>
        <dbReference type="ARBA" id="ARBA00017272"/>
    </source>
</evidence>
<organism evidence="10 11">
    <name type="scientific">Mycobacterium basiliense</name>
    <dbReference type="NCBI Taxonomy" id="2094119"/>
    <lineage>
        <taxon>Bacteria</taxon>
        <taxon>Bacillati</taxon>
        <taxon>Actinomycetota</taxon>
        <taxon>Actinomycetes</taxon>
        <taxon>Mycobacteriales</taxon>
        <taxon>Mycobacteriaceae</taxon>
        <taxon>Mycobacterium</taxon>
    </lineage>
</organism>
<name>A0A3S4DWV1_9MYCO</name>
<keyword evidence="11" id="KW-1185">Reference proteome</keyword>
<dbReference type="InterPro" id="IPR020602">
    <property type="entry name" value="GTP_CycHdrlase_I_dom"/>
</dbReference>
<dbReference type="GO" id="GO:0006729">
    <property type="term" value="P:tetrahydrobiopterin biosynthetic process"/>
    <property type="evidence" value="ECO:0007669"/>
    <property type="project" value="TreeGrafter"/>
</dbReference>
<evidence type="ECO:0000313" key="10">
    <source>
        <dbReference type="EMBL" id="VDM91167.1"/>
    </source>
</evidence>
<feature type="domain" description="GTP cyclohydrolase I" evidence="9">
    <location>
        <begin position="32"/>
        <end position="158"/>
    </location>
</feature>
<evidence type="ECO:0000256" key="7">
    <source>
        <dbReference type="ARBA" id="ARBA00030854"/>
    </source>
</evidence>
<dbReference type="GO" id="GO:0006730">
    <property type="term" value="P:one-carbon metabolic process"/>
    <property type="evidence" value="ECO:0007669"/>
    <property type="project" value="UniProtKB-KW"/>
</dbReference>
<dbReference type="AlphaFoldDB" id="A0A3S4DWV1"/>
<evidence type="ECO:0000256" key="6">
    <source>
        <dbReference type="ARBA" id="ARBA00022801"/>
    </source>
</evidence>
<dbReference type="GO" id="GO:0046654">
    <property type="term" value="P:tetrahydrofolate biosynthetic process"/>
    <property type="evidence" value="ECO:0007669"/>
    <property type="project" value="InterPro"/>
</dbReference>
<dbReference type="SUPFAM" id="SSF55620">
    <property type="entry name" value="Tetrahydrobiopterin biosynthesis enzymes-like"/>
    <property type="match status" value="1"/>
</dbReference>
<dbReference type="Pfam" id="PF01227">
    <property type="entry name" value="GTP_cyclohydroI"/>
    <property type="match status" value="1"/>
</dbReference>
<dbReference type="PANTHER" id="PTHR11109:SF7">
    <property type="entry name" value="GTP CYCLOHYDROLASE 1"/>
    <property type="match status" value="1"/>
</dbReference>
<dbReference type="KEGG" id="mbai:MB901379_04784"/>
<dbReference type="GO" id="GO:0008270">
    <property type="term" value="F:zinc ion binding"/>
    <property type="evidence" value="ECO:0007669"/>
    <property type="project" value="TreeGrafter"/>
</dbReference>
<accession>A0A3S4DWV1</accession>
<dbReference type="RefSeq" id="WP_158018728.1">
    <property type="nucleotide sequence ID" value="NZ_CBCSKE010000035.1"/>
</dbReference>
<dbReference type="EC" id="3.5.4.16" evidence="3"/>
<dbReference type="InterPro" id="IPR001474">
    <property type="entry name" value="GTP_CycHdrlase_I"/>
</dbReference>
<evidence type="ECO:0000259" key="9">
    <source>
        <dbReference type="Pfam" id="PF01227"/>
    </source>
</evidence>
<dbReference type="Gene3D" id="3.30.1130.10">
    <property type="match status" value="1"/>
</dbReference>
<dbReference type="InterPro" id="IPR043133">
    <property type="entry name" value="GTP-CH-I_C/QueF"/>
</dbReference>
<evidence type="ECO:0000313" key="11">
    <source>
        <dbReference type="Proteomes" id="UP000269998"/>
    </source>
</evidence>
<dbReference type="OrthoDB" id="9801207at2"/>
<sequence>MHHIRALHGTGYPRADASQPPSSITTGAATRALGDAELVVVRPVPFRSLCADHLLPFQGVVHIGHIDSENHLSTPELTRIVAACTRSIQTQQPMTIRIGLWLHHQLVPRGVGVLVKANYACAAAARGDAHLGRPATTMAFCGSMRHSADERQEFVALARRERHKGAAGQ</sequence>
<reference evidence="11" key="1">
    <citation type="submission" date="2018-02" db="EMBL/GenBank/DDBJ databases">
        <authorList>
            <person name="Seth-Smith MB H."/>
            <person name="Seth-Smith H."/>
        </authorList>
    </citation>
    <scope>NUCLEOTIDE SEQUENCE [LARGE SCALE GENOMIC DNA]</scope>
</reference>
<dbReference type="UniPathway" id="UPA00848">
    <property type="reaction ID" value="UER00151"/>
</dbReference>